<proteinExistence type="predicted"/>
<protein>
    <submittedName>
        <fullName evidence="1">Uncharacterized protein</fullName>
    </submittedName>
</protein>
<evidence type="ECO:0000313" key="1">
    <source>
        <dbReference type="EMBL" id="KKL64735.1"/>
    </source>
</evidence>
<organism evidence="1">
    <name type="scientific">marine sediment metagenome</name>
    <dbReference type="NCBI Taxonomy" id="412755"/>
    <lineage>
        <taxon>unclassified sequences</taxon>
        <taxon>metagenomes</taxon>
        <taxon>ecological metagenomes</taxon>
    </lineage>
</organism>
<name>A0A0F9G578_9ZZZZ</name>
<gene>
    <name evidence="1" type="ORF">LCGC14_2162000</name>
</gene>
<reference evidence="1" key="1">
    <citation type="journal article" date="2015" name="Nature">
        <title>Complex archaea that bridge the gap between prokaryotes and eukaryotes.</title>
        <authorList>
            <person name="Spang A."/>
            <person name="Saw J.H."/>
            <person name="Jorgensen S.L."/>
            <person name="Zaremba-Niedzwiedzka K."/>
            <person name="Martijn J."/>
            <person name="Lind A.E."/>
            <person name="van Eijk R."/>
            <person name="Schleper C."/>
            <person name="Guy L."/>
            <person name="Ettema T.J."/>
        </authorList>
    </citation>
    <scope>NUCLEOTIDE SEQUENCE</scope>
</reference>
<dbReference type="AlphaFoldDB" id="A0A0F9G578"/>
<comment type="caution">
    <text evidence="1">The sequence shown here is derived from an EMBL/GenBank/DDBJ whole genome shotgun (WGS) entry which is preliminary data.</text>
</comment>
<sequence>MTAILTRNGISIEVGDGTLIQILDGDEDSTFSLPDYETVRMFEQFLSEPVPEVDTRKWHYETFDVIEDERNTRWFCRTCQVQNPSSFSVRNCTPRCHKCHNKLTDIFKYRNRIYE</sequence>
<accession>A0A0F9G578</accession>
<dbReference type="EMBL" id="LAZR01027754">
    <property type="protein sequence ID" value="KKL64735.1"/>
    <property type="molecule type" value="Genomic_DNA"/>
</dbReference>